<keyword evidence="4 13" id="KW-0963">Cytoplasm</keyword>
<comment type="subcellular location">
    <subcellularLocation>
        <location evidence="1 13">Cytoplasm</location>
    </subcellularLocation>
</comment>
<dbReference type="GO" id="GO:0005737">
    <property type="term" value="C:cytoplasm"/>
    <property type="evidence" value="ECO:0007669"/>
    <property type="project" value="UniProtKB-SubCell"/>
</dbReference>
<dbReference type="HAMAP" id="MF_00113">
    <property type="entry name" value="QueA"/>
    <property type="match status" value="1"/>
</dbReference>
<evidence type="ECO:0000256" key="12">
    <source>
        <dbReference type="ARBA" id="ARBA00076160"/>
    </source>
</evidence>
<dbReference type="GO" id="GO:0051075">
    <property type="term" value="F:S-adenosylmethionine:tRNA ribosyltransferase-isomerase activity"/>
    <property type="evidence" value="ECO:0007669"/>
    <property type="project" value="UniProtKB-EC"/>
</dbReference>
<keyword evidence="7 13" id="KW-0671">Queuosine biosynthesis</keyword>
<sequence>MFTLSDFDFDLPPELIAQVALPERSASRLLEVDNTADADHARLVDRRFAELPECIAPGDLLVFNDTKVLKARFLGQKASGGKVEVLVERLTGERTALAQIRASKSPQPGTTIRLADAFDVTLGERVEPFYTLHFPDDCLTLIEQFGRLPLPPYIEHDPDSTDETRYQTVFAQNPGAVAAPTAGLHFDNALLARLDAHGVERATLTLHVGAGTFQPVRVENLAEHKMHSEWYHLPQSLADKIAATRARGNRVIAVGTTSMRALEAAARDAAVAGRPLGAASTETDIFITPGYPFRVVDRLVTNFHLPKSTLLMLVSAFSGVETIRAAYRHAIEQRYRFFSYGDAMLLTRRDPTAETS</sequence>
<dbReference type="OrthoDB" id="9805933at2"/>
<dbReference type="InterPro" id="IPR036100">
    <property type="entry name" value="QueA_sf"/>
</dbReference>
<evidence type="ECO:0000256" key="4">
    <source>
        <dbReference type="ARBA" id="ARBA00022490"/>
    </source>
</evidence>
<dbReference type="PANTHER" id="PTHR30307:SF0">
    <property type="entry name" value="S-ADENOSYLMETHIONINE:TRNA RIBOSYLTRANSFERASE-ISOMERASE"/>
    <property type="match status" value="1"/>
</dbReference>
<dbReference type="UniPathway" id="UPA00392"/>
<dbReference type="InterPro" id="IPR003699">
    <property type="entry name" value="QueA"/>
</dbReference>
<comment type="similarity">
    <text evidence="9 13">Belongs to the QueA family.</text>
</comment>
<evidence type="ECO:0000256" key="7">
    <source>
        <dbReference type="ARBA" id="ARBA00022785"/>
    </source>
</evidence>
<dbReference type="Gene3D" id="3.40.1780.10">
    <property type="entry name" value="QueA-like"/>
    <property type="match status" value="1"/>
</dbReference>
<evidence type="ECO:0000256" key="9">
    <source>
        <dbReference type="ARBA" id="ARBA00061210"/>
    </source>
</evidence>
<dbReference type="NCBIfam" id="TIGR00113">
    <property type="entry name" value="queA"/>
    <property type="match status" value="1"/>
</dbReference>
<comment type="subunit">
    <text evidence="3 13">Monomer.</text>
</comment>
<dbReference type="NCBIfam" id="NF001140">
    <property type="entry name" value="PRK00147.1"/>
    <property type="match status" value="1"/>
</dbReference>
<gene>
    <name evidence="13" type="primary">queA</name>
    <name evidence="14" type="ORF">BX591_122109</name>
</gene>
<evidence type="ECO:0000256" key="10">
    <source>
        <dbReference type="ARBA" id="ARBA00066503"/>
    </source>
</evidence>
<protein>
    <recommendedName>
        <fullName evidence="11 13">S-adenosylmethionine:tRNA ribosyltransferase-isomerase</fullName>
        <ecNumber evidence="10 13">2.4.99.17</ecNumber>
    </recommendedName>
    <alternativeName>
        <fullName evidence="12 13">Queuosine biosynthesis protein QueA</fullName>
    </alternativeName>
</protein>
<dbReference type="RefSeq" id="WP_111934200.1">
    <property type="nucleotide sequence ID" value="NZ_CADFFP010000024.1"/>
</dbReference>
<dbReference type="InterPro" id="IPR042119">
    <property type="entry name" value="QueA_dom2"/>
</dbReference>
<evidence type="ECO:0000313" key="15">
    <source>
        <dbReference type="Proteomes" id="UP000248918"/>
    </source>
</evidence>
<evidence type="ECO:0000256" key="1">
    <source>
        <dbReference type="ARBA" id="ARBA00004496"/>
    </source>
</evidence>
<accession>A0A329BUR7</accession>
<comment type="catalytic activity">
    <reaction evidence="8 13">
        <text>7-aminomethyl-7-carbaguanosine(34) in tRNA + S-adenosyl-L-methionine = epoxyqueuosine(34) in tRNA + adenine + L-methionine + 2 H(+)</text>
        <dbReference type="Rhea" id="RHEA:32155"/>
        <dbReference type="Rhea" id="RHEA-COMP:10342"/>
        <dbReference type="Rhea" id="RHEA-COMP:18582"/>
        <dbReference type="ChEBI" id="CHEBI:15378"/>
        <dbReference type="ChEBI" id="CHEBI:16708"/>
        <dbReference type="ChEBI" id="CHEBI:57844"/>
        <dbReference type="ChEBI" id="CHEBI:59789"/>
        <dbReference type="ChEBI" id="CHEBI:82833"/>
        <dbReference type="ChEBI" id="CHEBI:194443"/>
        <dbReference type="EC" id="2.4.99.17"/>
    </reaction>
</comment>
<dbReference type="PANTHER" id="PTHR30307">
    <property type="entry name" value="S-ADENOSYLMETHIONINE:TRNA RIBOSYLTRANSFERASE-ISOMERASE"/>
    <property type="match status" value="1"/>
</dbReference>
<evidence type="ECO:0000256" key="6">
    <source>
        <dbReference type="ARBA" id="ARBA00022691"/>
    </source>
</evidence>
<dbReference type="Pfam" id="PF02547">
    <property type="entry name" value="Queuosine_synth"/>
    <property type="match status" value="1"/>
</dbReference>
<dbReference type="GO" id="GO:0008616">
    <property type="term" value="P:tRNA queuosine(34) biosynthetic process"/>
    <property type="evidence" value="ECO:0007669"/>
    <property type="project" value="UniProtKB-UniRule"/>
</dbReference>
<dbReference type="EC" id="2.4.99.17" evidence="10 13"/>
<proteinExistence type="inferred from homology"/>
<keyword evidence="6 13" id="KW-0949">S-adenosyl-L-methionine</keyword>
<organism evidence="14 15">
    <name type="scientific">Paraburkholderia bryophila</name>
    <dbReference type="NCBI Taxonomy" id="420952"/>
    <lineage>
        <taxon>Bacteria</taxon>
        <taxon>Pseudomonadati</taxon>
        <taxon>Pseudomonadota</taxon>
        <taxon>Betaproteobacteria</taxon>
        <taxon>Burkholderiales</taxon>
        <taxon>Burkholderiaceae</taxon>
        <taxon>Paraburkholderia</taxon>
    </lineage>
</organism>
<evidence type="ECO:0000256" key="3">
    <source>
        <dbReference type="ARBA" id="ARBA00011245"/>
    </source>
</evidence>
<evidence type="ECO:0000256" key="11">
    <source>
        <dbReference type="ARBA" id="ARBA00069325"/>
    </source>
</evidence>
<comment type="caution">
    <text evidence="14">The sequence shown here is derived from an EMBL/GenBank/DDBJ whole genome shotgun (WGS) entry which is preliminary data.</text>
</comment>
<dbReference type="EMBL" id="QLTK01000022">
    <property type="protein sequence ID" value="RAS22904.1"/>
    <property type="molecule type" value="Genomic_DNA"/>
</dbReference>
<dbReference type="InterPro" id="IPR042118">
    <property type="entry name" value="QueA_dom1"/>
</dbReference>
<dbReference type="Proteomes" id="UP000248918">
    <property type="component" value="Unassembled WGS sequence"/>
</dbReference>
<evidence type="ECO:0000256" key="2">
    <source>
        <dbReference type="ARBA" id="ARBA00004691"/>
    </source>
</evidence>
<evidence type="ECO:0000313" key="14">
    <source>
        <dbReference type="EMBL" id="RAS22904.1"/>
    </source>
</evidence>
<name>A0A329BUR7_9BURK</name>
<dbReference type="STRING" id="1169143.GCA_000383275_04649"/>
<reference evidence="14 15" key="1">
    <citation type="submission" date="2018-06" db="EMBL/GenBank/DDBJ databases">
        <title>Genomic Encyclopedia of Type Strains, Phase III (KMG-III): the genomes of soil and plant-associated and newly described type strains.</title>
        <authorList>
            <person name="Whitman W."/>
        </authorList>
    </citation>
    <scope>NUCLEOTIDE SEQUENCE [LARGE SCALE GENOMIC DNA]</scope>
    <source>
        <strain evidence="14 15">LMG 23644</strain>
    </source>
</reference>
<evidence type="ECO:0000256" key="5">
    <source>
        <dbReference type="ARBA" id="ARBA00022679"/>
    </source>
</evidence>
<dbReference type="SUPFAM" id="SSF111337">
    <property type="entry name" value="QueA-like"/>
    <property type="match status" value="1"/>
</dbReference>
<keyword evidence="14" id="KW-0413">Isomerase</keyword>
<dbReference type="Gene3D" id="2.40.10.240">
    <property type="entry name" value="QueA-like"/>
    <property type="match status" value="1"/>
</dbReference>
<dbReference type="AlphaFoldDB" id="A0A329BUR7"/>
<keyword evidence="5 13" id="KW-0808">Transferase</keyword>
<evidence type="ECO:0000256" key="8">
    <source>
        <dbReference type="ARBA" id="ARBA00052751"/>
    </source>
</evidence>
<dbReference type="FunFam" id="3.40.1780.10:FF:000001">
    <property type="entry name" value="S-adenosylmethionine:tRNA ribosyltransferase-isomerase"/>
    <property type="match status" value="1"/>
</dbReference>
<comment type="function">
    <text evidence="13">Transfers and isomerizes the ribose moiety from AdoMet to the 7-aminomethyl group of 7-deazaguanine (preQ1-tRNA) to give epoxyqueuosine (oQ-tRNA).</text>
</comment>
<evidence type="ECO:0000256" key="13">
    <source>
        <dbReference type="HAMAP-Rule" id="MF_00113"/>
    </source>
</evidence>
<comment type="pathway">
    <text evidence="2 13">tRNA modification; tRNA-queuosine biosynthesis.</text>
</comment>